<reference evidence="2 3" key="1">
    <citation type="submission" date="2019-02" db="EMBL/GenBank/DDBJ databases">
        <title>Deep-cultivation of Planctomycetes and their phenomic and genomic characterization uncovers novel biology.</title>
        <authorList>
            <person name="Wiegand S."/>
            <person name="Jogler M."/>
            <person name="Boedeker C."/>
            <person name="Pinto D."/>
            <person name="Vollmers J."/>
            <person name="Rivas-Marin E."/>
            <person name="Kohn T."/>
            <person name="Peeters S.H."/>
            <person name="Heuer A."/>
            <person name="Rast P."/>
            <person name="Oberbeckmann S."/>
            <person name="Bunk B."/>
            <person name="Jeske O."/>
            <person name="Meyerdierks A."/>
            <person name="Storesund J.E."/>
            <person name="Kallscheuer N."/>
            <person name="Luecker S."/>
            <person name="Lage O.M."/>
            <person name="Pohl T."/>
            <person name="Merkel B.J."/>
            <person name="Hornburger P."/>
            <person name="Mueller R.-W."/>
            <person name="Bruemmer F."/>
            <person name="Labrenz M."/>
            <person name="Spormann A.M."/>
            <person name="Op den Camp H."/>
            <person name="Overmann J."/>
            <person name="Amann R."/>
            <person name="Jetten M.S.M."/>
            <person name="Mascher T."/>
            <person name="Medema M.H."/>
            <person name="Devos D.P."/>
            <person name="Kaster A.-K."/>
            <person name="Ovreas L."/>
            <person name="Rohde M."/>
            <person name="Galperin M.Y."/>
            <person name="Jogler C."/>
        </authorList>
    </citation>
    <scope>NUCLEOTIDE SEQUENCE [LARGE SCALE GENOMIC DNA]</scope>
    <source>
        <strain evidence="2 3">Mal52</strain>
    </source>
</reference>
<sequence>MKLSRRKLSFQLTPLLDLLLIVIFAQYMEVQETAETQAVEVAQKLNAAQDTAELARLQLLAKLEVAEQERNQLQIERNRLQSTMQERETEISDELRQSREEIQELGEILSRLFRLPQETIKRVLAARSEVERDELRREIETMAGSRAAEMVKHLRTWRELLKRCDVWDIHIGDDNLTTMTAAGKTFKFRAETPERFSAEIYARYKALPQPKNLVILLVSWSDAQFSVRQAAITGVAEVTQKMYDDSDRRTRFEYAILGFSPPLQ</sequence>
<dbReference type="AlphaFoldDB" id="A0A517ZMZ3"/>
<protein>
    <submittedName>
        <fullName evidence="2">Uncharacterized protein</fullName>
    </submittedName>
</protein>
<name>A0A517ZMZ3_9PLAN</name>
<feature type="coiled-coil region" evidence="1">
    <location>
        <begin position="56"/>
        <end position="90"/>
    </location>
</feature>
<dbReference type="KEGG" id="sdyn:Mal52_23020"/>
<dbReference type="Proteomes" id="UP000319383">
    <property type="component" value="Chromosome"/>
</dbReference>
<organism evidence="2 3">
    <name type="scientific">Symmachiella dynata</name>
    <dbReference type="NCBI Taxonomy" id="2527995"/>
    <lineage>
        <taxon>Bacteria</taxon>
        <taxon>Pseudomonadati</taxon>
        <taxon>Planctomycetota</taxon>
        <taxon>Planctomycetia</taxon>
        <taxon>Planctomycetales</taxon>
        <taxon>Planctomycetaceae</taxon>
        <taxon>Symmachiella</taxon>
    </lineage>
</organism>
<keyword evidence="3" id="KW-1185">Reference proteome</keyword>
<keyword evidence="1" id="KW-0175">Coiled coil</keyword>
<accession>A0A517ZMZ3</accession>
<dbReference type="EMBL" id="CP036276">
    <property type="protein sequence ID" value="QDU43825.1"/>
    <property type="molecule type" value="Genomic_DNA"/>
</dbReference>
<evidence type="ECO:0000313" key="2">
    <source>
        <dbReference type="EMBL" id="QDU43825.1"/>
    </source>
</evidence>
<dbReference type="RefSeq" id="WP_145376117.1">
    <property type="nucleotide sequence ID" value="NZ_CP036276.1"/>
</dbReference>
<evidence type="ECO:0000256" key="1">
    <source>
        <dbReference type="SAM" id="Coils"/>
    </source>
</evidence>
<proteinExistence type="predicted"/>
<evidence type="ECO:0000313" key="3">
    <source>
        <dbReference type="Proteomes" id="UP000319383"/>
    </source>
</evidence>
<gene>
    <name evidence="2" type="ORF">Mal52_23020</name>
</gene>